<dbReference type="RefSeq" id="WP_086041775.1">
    <property type="nucleotide sequence ID" value="NZ_CBCRZA010000003.1"/>
</dbReference>
<dbReference type="Gene3D" id="1.10.260.40">
    <property type="entry name" value="lambda repressor-like DNA-binding domains"/>
    <property type="match status" value="1"/>
</dbReference>
<dbReference type="Pfam" id="PF00356">
    <property type="entry name" value="LacI"/>
    <property type="match status" value="1"/>
</dbReference>
<dbReference type="InterPro" id="IPR000843">
    <property type="entry name" value="HTH_LacI"/>
</dbReference>
<dbReference type="PANTHER" id="PTHR30146:SF109">
    <property type="entry name" value="HTH-TYPE TRANSCRIPTIONAL REGULATOR GALS"/>
    <property type="match status" value="1"/>
</dbReference>
<dbReference type="Gene3D" id="3.40.50.2300">
    <property type="match status" value="2"/>
</dbReference>
<evidence type="ECO:0000313" key="6">
    <source>
        <dbReference type="Proteomes" id="UP000194154"/>
    </source>
</evidence>
<proteinExistence type="predicted"/>
<dbReference type="STRING" id="1855823.MCCS_04180"/>
<dbReference type="GO" id="GO:0000976">
    <property type="term" value="F:transcription cis-regulatory region binding"/>
    <property type="evidence" value="ECO:0007669"/>
    <property type="project" value="TreeGrafter"/>
</dbReference>
<dbReference type="PRINTS" id="PR00036">
    <property type="entry name" value="HTHLACI"/>
</dbReference>
<dbReference type="SUPFAM" id="SSF47413">
    <property type="entry name" value="lambda repressor-like DNA-binding domains"/>
    <property type="match status" value="1"/>
</dbReference>
<keyword evidence="6" id="KW-1185">Reference proteome</keyword>
<organism evidence="5 6">
    <name type="scientific">Macrococcoides canis</name>
    <dbReference type="NCBI Taxonomy" id="1855823"/>
    <lineage>
        <taxon>Bacteria</taxon>
        <taxon>Bacillati</taxon>
        <taxon>Bacillota</taxon>
        <taxon>Bacilli</taxon>
        <taxon>Bacillales</taxon>
        <taxon>Staphylococcaceae</taxon>
        <taxon>Macrococcoides</taxon>
    </lineage>
</organism>
<name>A0A1W7A9B6_9STAP</name>
<dbReference type="EMBL" id="CP021059">
    <property type="protein sequence ID" value="ARQ06084.1"/>
    <property type="molecule type" value="Genomic_DNA"/>
</dbReference>
<keyword evidence="1" id="KW-0805">Transcription regulation</keyword>
<keyword evidence="2" id="KW-0238">DNA-binding</keyword>
<dbReference type="GeneID" id="35294566"/>
<evidence type="ECO:0000259" key="4">
    <source>
        <dbReference type="PROSITE" id="PS50932"/>
    </source>
</evidence>
<dbReference type="PROSITE" id="PS50932">
    <property type="entry name" value="HTH_LACI_2"/>
    <property type="match status" value="1"/>
</dbReference>
<dbReference type="InterPro" id="IPR028082">
    <property type="entry name" value="Peripla_BP_I"/>
</dbReference>
<gene>
    <name evidence="5" type="primary">malR</name>
    <name evidence="5" type="ORF">MCCS_04180</name>
</gene>
<dbReference type="OrthoDB" id="9796186at2"/>
<dbReference type="GO" id="GO:0003700">
    <property type="term" value="F:DNA-binding transcription factor activity"/>
    <property type="evidence" value="ECO:0007669"/>
    <property type="project" value="TreeGrafter"/>
</dbReference>
<dbReference type="KEGG" id="mcak:MCCS_04180"/>
<sequence length="335" mass="37780">MTITVKDVARAAGVATSTVSRVINDHPSISQATKRKVQKVMDELGYVPNISARNLGKRTTSAVGIILPPLNSKERLANPFFLEIIEAINGEARTHNLTTALAIAKDIDTLFENVKAMHTEKQVGGFIITYSVIDDPIMMYLRQHDIPFVLIGQPYNNPSETVYVDNDNQLLGQEATDYLITQGHKEILFITNTTVENIFYERYFGYQKAMMLESLNVHQSLTLNEHNDYIILEDTIKRTKATAIIALDDIFALRIIQLVELYGYKVPDDISVISFNNSIFSTLTHPYLTTLDIETSKLGQKAMNKLASLIRGEHIDGTRFVIPHRLIERETVIKK</sequence>
<dbReference type="SMART" id="SM00354">
    <property type="entry name" value="HTH_LACI"/>
    <property type="match status" value="1"/>
</dbReference>
<accession>A0A1W7A9B6</accession>
<dbReference type="InterPro" id="IPR046335">
    <property type="entry name" value="LacI/GalR-like_sensor"/>
</dbReference>
<dbReference type="AlphaFoldDB" id="A0A1W7A9B6"/>
<dbReference type="SUPFAM" id="SSF53822">
    <property type="entry name" value="Periplasmic binding protein-like I"/>
    <property type="match status" value="1"/>
</dbReference>
<dbReference type="CDD" id="cd01392">
    <property type="entry name" value="HTH_LacI"/>
    <property type="match status" value="1"/>
</dbReference>
<dbReference type="PANTHER" id="PTHR30146">
    <property type="entry name" value="LACI-RELATED TRANSCRIPTIONAL REPRESSOR"/>
    <property type="match status" value="1"/>
</dbReference>
<dbReference type="Pfam" id="PF13377">
    <property type="entry name" value="Peripla_BP_3"/>
    <property type="match status" value="1"/>
</dbReference>
<evidence type="ECO:0000256" key="1">
    <source>
        <dbReference type="ARBA" id="ARBA00023015"/>
    </source>
</evidence>
<protein>
    <submittedName>
        <fullName evidence="5">HTH-type transcriptional regulator MalR</fullName>
    </submittedName>
</protein>
<evidence type="ECO:0000256" key="2">
    <source>
        <dbReference type="ARBA" id="ARBA00023125"/>
    </source>
</evidence>
<evidence type="ECO:0000256" key="3">
    <source>
        <dbReference type="ARBA" id="ARBA00023163"/>
    </source>
</evidence>
<keyword evidence="3" id="KW-0804">Transcription</keyword>
<dbReference type="InterPro" id="IPR010982">
    <property type="entry name" value="Lambda_DNA-bd_dom_sf"/>
</dbReference>
<feature type="domain" description="HTH lacI-type" evidence="4">
    <location>
        <begin position="3"/>
        <end position="57"/>
    </location>
</feature>
<dbReference type="Proteomes" id="UP000194154">
    <property type="component" value="Chromosome"/>
</dbReference>
<evidence type="ECO:0000313" key="5">
    <source>
        <dbReference type="EMBL" id="ARQ06084.1"/>
    </source>
</evidence>
<reference evidence="5 6" key="1">
    <citation type="journal article" date="2017" name="Int. J. Syst. Evol. Microbiol.">
        <title>Macrococcus canis sp. nov., a skin bacterium associated with infections in dogs.</title>
        <authorList>
            <person name="Gobeli Brawand S."/>
            <person name="Cotting K."/>
            <person name="Gomez-Sanz E."/>
            <person name="Collaud A."/>
            <person name="Thomann A."/>
            <person name="Brodard I."/>
            <person name="Rodriguez-Campos S."/>
            <person name="Strauss C."/>
            <person name="Perreten V."/>
        </authorList>
    </citation>
    <scope>NUCLEOTIDE SEQUENCE [LARGE SCALE GENOMIC DNA]</scope>
    <source>
        <strain evidence="5 6">KM45013</strain>
    </source>
</reference>